<keyword evidence="1" id="KW-0812">Transmembrane</keyword>
<proteinExistence type="predicted"/>
<evidence type="ECO:0000256" key="1">
    <source>
        <dbReference type="SAM" id="Phobius"/>
    </source>
</evidence>
<accession>A0A2P2N5G4</accession>
<keyword evidence="1" id="KW-0472">Membrane</keyword>
<name>A0A2P2N5G4_RHIMU</name>
<evidence type="ECO:0000313" key="2">
    <source>
        <dbReference type="EMBL" id="MBX37741.1"/>
    </source>
</evidence>
<keyword evidence="1" id="KW-1133">Transmembrane helix</keyword>
<organism evidence="2">
    <name type="scientific">Rhizophora mucronata</name>
    <name type="common">Asiatic mangrove</name>
    <dbReference type="NCBI Taxonomy" id="61149"/>
    <lineage>
        <taxon>Eukaryota</taxon>
        <taxon>Viridiplantae</taxon>
        <taxon>Streptophyta</taxon>
        <taxon>Embryophyta</taxon>
        <taxon>Tracheophyta</taxon>
        <taxon>Spermatophyta</taxon>
        <taxon>Magnoliopsida</taxon>
        <taxon>eudicotyledons</taxon>
        <taxon>Gunneridae</taxon>
        <taxon>Pentapetalae</taxon>
        <taxon>rosids</taxon>
        <taxon>fabids</taxon>
        <taxon>Malpighiales</taxon>
        <taxon>Rhizophoraceae</taxon>
        <taxon>Rhizophora</taxon>
    </lineage>
</organism>
<dbReference type="AlphaFoldDB" id="A0A2P2N5G4"/>
<protein>
    <submittedName>
        <fullName evidence="2">Uncharacterized protein</fullName>
    </submittedName>
</protein>
<feature type="transmembrane region" description="Helical" evidence="1">
    <location>
        <begin position="7"/>
        <end position="25"/>
    </location>
</feature>
<dbReference type="EMBL" id="GGEC01057257">
    <property type="protein sequence ID" value="MBX37741.1"/>
    <property type="molecule type" value="Transcribed_RNA"/>
</dbReference>
<sequence>MYDNMSICCHYFFFVFVWLNLNILFSGV</sequence>
<reference evidence="2" key="1">
    <citation type="submission" date="2018-02" db="EMBL/GenBank/DDBJ databases">
        <title>Rhizophora mucronata_Transcriptome.</title>
        <authorList>
            <person name="Meera S.P."/>
            <person name="Sreeshan A."/>
            <person name="Augustine A."/>
        </authorList>
    </citation>
    <scope>NUCLEOTIDE SEQUENCE</scope>
    <source>
        <tissue evidence="2">Leaf</tissue>
    </source>
</reference>